<accession>N6UYT8</accession>
<comment type="caution">
    <text evidence="1">The sequence shown here is derived from an EMBL/GenBank/DDBJ whole genome shotgun (WGS) entry which is preliminary data.</text>
</comment>
<name>N6UYT8_9HYPH</name>
<sequence length="91" mass="9311">MDFSARNIIASALAGAVAVIPNEVVLKAADGVGIPTAHGGLLALTKVLLSELADMIGLLQTCPFNPAQPVGSGAGRRCQCRVSNWPTASRL</sequence>
<proteinExistence type="predicted"/>
<dbReference type="RefSeq" id="WP_004119544.1">
    <property type="nucleotide sequence ID" value="NZ_AQHN01000062.1"/>
</dbReference>
<keyword evidence="2" id="KW-1185">Reference proteome</keyword>
<dbReference type="PATRIC" id="fig|363754.4.peg.3507"/>
<evidence type="ECO:0000313" key="1">
    <source>
        <dbReference type="EMBL" id="ENN86840.1"/>
    </source>
</evidence>
<dbReference type="Proteomes" id="UP000012429">
    <property type="component" value="Unassembled WGS sequence"/>
</dbReference>
<dbReference type="AlphaFoldDB" id="N6UYT8"/>
<dbReference type="EMBL" id="AQHN01000062">
    <property type="protein sequence ID" value="ENN86840.1"/>
    <property type="molecule type" value="Genomic_DNA"/>
</dbReference>
<protein>
    <submittedName>
        <fullName evidence="1">Uncharacterized protein</fullName>
    </submittedName>
</protein>
<gene>
    <name evidence="1" type="ORF">RHSP_31530</name>
</gene>
<reference evidence="1 2" key="1">
    <citation type="journal article" date="2012" name="BMC Genomics">
        <title>Genomic basis of broad host range and environmental adaptability of Rhizobium tropici CIAT 899 and Rhizobium sp. PRF 81 which are used in inoculants for common bean (Phaseolus vulgaris L.).</title>
        <authorList>
            <person name="Ormeno-Orrillo E."/>
            <person name="Menna P."/>
            <person name="Almeida L.G."/>
            <person name="Ollero F.J."/>
            <person name="Nicolas M.F."/>
            <person name="Pains Rodrigues E."/>
            <person name="Shigueyoshi Nakatani A."/>
            <person name="Silva Batista J.S."/>
            <person name="Oliveira Chueire L.M."/>
            <person name="Souza R.C."/>
            <person name="Ribeiro Vasconcelos A.T."/>
            <person name="Megias M."/>
            <person name="Hungria M."/>
            <person name="Martinez-Romero E."/>
        </authorList>
    </citation>
    <scope>NUCLEOTIDE SEQUENCE [LARGE SCALE GENOMIC DNA]</scope>
    <source>
        <strain evidence="1 2">PRF 81</strain>
    </source>
</reference>
<dbReference type="STRING" id="363754.RHSP_31530"/>
<evidence type="ECO:0000313" key="2">
    <source>
        <dbReference type="Proteomes" id="UP000012429"/>
    </source>
</evidence>
<organism evidence="1 2">
    <name type="scientific">Rhizobium freirei PRF 81</name>
    <dbReference type="NCBI Taxonomy" id="363754"/>
    <lineage>
        <taxon>Bacteria</taxon>
        <taxon>Pseudomonadati</taxon>
        <taxon>Pseudomonadota</taxon>
        <taxon>Alphaproteobacteria</taxon>
        <taxon>Hyphomicrobiales</taxon>
        <taxon>Rhizobiaceae</taxon>
        <taxon>Rhizobium/Agrobacterium group</taxon>
        <taxon>Rhizobium</taxon>
    </lineage>
</organism>